<dbReference type="Gene3D" id="2.60.120.260">
    <property type="entry name" value="Galactose-binding domain-like"/>
    <property type="match status" value="1"/>
</dbReference>
<dbReference type="SMART" id="SM00606">
    <property type="entry name" value="CBD_IV"/>
    <property type="match status" value="1"/>
</dbReference>
<dbReference type="InterPro" id="IPR000601">
    <property type="entry name" value="PKD_dom"/>
</dbReference>
<dbReference type="Pfam" id="PF07995">
    <property type="entry name" value="GSDH"/>
    <property type="match status" value="1"/>
</dbReference>
<dbReference type="PROSITE" id="PS51257">
    <property type="entry name" value="PROKAR_LIPOPROTEIN"/>
    <property type="match status" value="1"/>
</dbReference>
<comment type="PTM">
    <text evidence="7">Binds 1 heme c group covalently per subunit.</text>
</comment>
<dbReference type="Pfam" id="PF00034">
    <property type="entry name" value="Cytochrom_C"/>
    <property type="match status" value="1"/>
</dbReference>
<feature type="chain" id="PRO_5013117144" evidence="9">
    <location>
        <begin position="25"/>
        <end position="1030"/>
    </location>
</feature>
<dbReference type="SMART" id="SM00089">
    <property type="entry name" value="PKD"/>
    <property type="match status" value="1"/>
</dbReference>
<keyword evidence="4 9" id="KW-0732">Signal</keyword>
<dbReference type="CDD" id="cd04084">
    <property type="entry name" value="CBM6_xylanase-like"/>
    <property type="match status" value="1"/>
</dbReference>
<feature type="compositionally biased region" description="Basic and acidic residues" evidence="8">
    <location>
        <begin position="329"/>
        <end position="338"/>
    </location>
</feature>
<dbReference type="InterPro" id="IPR013783">
    <property type="entry name" value="Ig-like_fold"/>
</dbReference>
<reference evidence="12 13" key="1">
    <citation type="submission" date="2017-04" db="EMBL/GenBank/DDBJ databases">
        <authorList>
            <person name="Afonso C.L."/>
            <person name="Miller P.J."/>
            <person name="Scott M.A."/>
            <person name="Spackman E."/>
            <person name="Goraichik I."/>
            <person name="Dimitrov K.M."/>
            <person name="Suarez D.L."/>
            <person name="Swayne D.E."/>
        </authorList>
    </citation>
    <scope>NUCLEOTIDE SEQUENCE [LARGE SCALE GENOMIC DNA]</scope>
    <source>
        <strain evidence="12 13">DSM 19625</strain>
    </source>
</reference>
<evidence type="ECO:0000313" key="12">
    <source>
        <dbReference type="EMBL" id="SMD16703.1"/>
    </source>
</evidence>
<name>A0A1W2F436_9SPHI</name>
<dbReference type="PROSITE" id="PS51007">
    <property type="entry name" value="CYTC"/>
    <property type="match status" value="1"/>
</dbReference>
<evidence type="ECO:0000256" key="6">
    <source>
        <dbReference type="ARBA" id="ARBA00023004"/>
    </source>
</evidence>
<evidence type="ECO:0000256" key="8">
    <source>
        <dbReference type="SAM" id="MobiDB-lite"/>
    </source>
</evidence>
<dbReference type="InterPro" id="IPR009056">
    <property type="entry name" value="Cyt_c-like_dom"/>
</dbReference>
<sequence>MKRNYLLMLAAVFLVAACSKTREVANVLYFSGNANDNYAAQLKEAGKKNGWKVVVTNDSHYFSEDSLKLFNTVALSFSTLNKLDYKSLPELKRYAESGAGGILAIKDTTLQHRGWPWLQSLVEKNDSNIPTLNDDRVLVVNKTADSKALTQALQLTIAAKQAVDYTKAKTLAVPDSSRYTRIVLAEGLDEPMEMAILPNLNILFIERKGGVKLYNNETREVKTIANIGVFSGIEDGLLGVVLDPKFAENHWVYLYYAVAGEEAISRLSRFKLNNEDLDLKSEQVLLEIPTQRKYCCHSAGYLAFDAKGVLYLSTGDNTNAEETEGYTPVDERPGRELADDQATSANTNDLRGKILRIKPEEDGSYSIPDGNLFPKDGSEGLPEIYTMGSRNPYRFSIDHKNGYVYWGDVGPDTKVVGEGGEYMSFDEINQAKGPGFFGWPYFLGNNQAFPMYNYATKKPGDKKEPAKPINNSPNNTGERELPPAQSAMIWYGKIPSRNFPIVGSGGATAAAGPVYYSDLFPNAAYKLSDYYNGKLFIYEWIRGWIMAVTFDEKGNYLRMEPFLKHLNFSAPIDMQFSADGAIYMLEYGTNWFSKNTDAKLVRIEYQEGNRRPVAEIEIDKPYGGAPHTVSLSGNKSVDYDKNDKLNYSWKIDGKTIDGPITKYTFEKTGIHNVELVVKDDKGAVGIAKTKIHVGNTPPEVSIQTSINRSFYWDNQIMDYSVTVKDAEDKAIDQNKVNVSFGYIPQGKDVAVILASNQDPSGYKYLKGAQMLGNLDCKACHSMDKESVGPTYMAISTRYTTKKDAVKFLSNKIIEGGSGSWGERAMSAHPALSASDAAEMVNYILSLSEKPKRLPLKNAIPLKDHAGKGIEGSYLLNATYRDQGANGIEALDGRDYISLRNPIVQADDFDKGNVRIATITTEFMAYVTGLVNQSYIMFNDVDLTSIKHLKYRVQLKGPGGNIELRLNSKDGLLVSTLTVPAGNAPDVKSGWKELEAEVAATKGKHNLYFVFKAPGVKQNMFNLDWIYFLNK</sequence>
<feature type="signal peptide" evidence="9">
    <location>
        <begin position="1"/>
        <end position="24"/>
    </location>
</feature>
<keyword evidence="5" id="KW-0249">Electron transport</keyword>
<evidence type="ECO:0000259" key="10">
    <source>
        <dbReference type="PROSITE" id="PS51007"/>
    </source>
</evidence>
<proteinExistence type="predicted"/>
<feature type="binding site" description="covalent" evidence="7">
    <location>
        <position position="825"/>
    </location>
    <ligand>
        <name>heme c</name>
        <dbReference type="ChEBI" id="CHEBI:61717"/>
    </ligand>
</feature>
<dbReference type="PROSITE" id="PS51175">
    <property type="entry name" value="CBM6"/>
    <property type="match status" value="1"/>
</dbReference>
<dbReference type="Gene3D" id="1.10.760.10">
    <property type="entry name" value="Cytochrome c-like domain"/>
    <property type="match status" value="1"/>
</dbReference>
<keyword evidence="1" id="KW-0813">Transport</keyword>
<dbReference type="SUPFAM" id="SSF46626">
    <property type="entry name" value="Cytochrome c"/>
    <property type="match status" value="1"/>
</dbReference>
<evidence type="ECO:0000313" key="13">
    <source>
        <dbReference type="Proteomes" id="UP000192678"/>
    </source>
</evidence>
<dbReference type="OrthoDB" id="9816308at2"/>
<dbReference type="GO" id="GO:0009055">
    <property type="term" value="F:electron transfer activity"/>
    <property type="evidence" value="ECO:0007669"/>
    <property type="project" value="InterPro"/>
</dbReference>
<feature type="region of interest" description="Disordered" evidence="8">
    <location>
        <begin position="320"/>
        <end position="343"/>
    </location>
</feature>
<keyword evidence="3 7" id="KW-0479">Metal-binding</keyword>
<feature type="binding site" description="covalent" evidence="7">
    <location>
        <position position="780"/>
    </location>
    <ligand>
        <name>heme c</name>
        <dbReference type="ChEBI" id="CHEBI:61717"/>
    </ligand>
</feature>
<dbReference type="SUPFAM" id="SSF49785">
    <property type="entry name" value="Galactose-binding domain-like"/>
    <property type="match status" value="1"/>
</dbReference>
<dbReference type="InterPro" id="IPR005084">
    <property type="entry name" value="CBM6"/>
</dbReference>
<dbReference type="Proteomes" id="UP000192678">
    <property type="component" value="Unassembled WGS sequence"/>
</dbReference>
<evidence type="ECO:0000256" key="3">
    <source>
        <dbReference type="ARBA" id="ARBA00022723"/>
    </source>
</evidence>
<dbReference type="AlphaFoldDB" id="A0A1W2F436"/>
<protein>
    <submittedName>
        <fullName evidence="12">Cytochrome c</fullName>
    </submittedName>
</protein>
<dbReference type="InterPro" id="IPR022409">
    <property type="entry name" value="PKD/Chitinase_dom"/>
</dbReference>
<dbReference type="InterPro" id="IPR011041">
    <property type="entry name" value="Quinoprot_gluc/sorb_DH_b-prop"/>
</dbReference>
<dbReference type="STRING" id="475255.SAMN04488101_12073"/>
<evidence type="ECO:0000256" key="7">
    <source>
        <dbReference type="PIRSR" id="PIRSR602324-1"/>
    </source>
</evidence>
<keyword evidence="2 7" id="KW-0349">Heme</keyword>
<dbReference type="PANTHER" id="PTHR19328:SF75">
    <property type="entry name" value="ALDOSE SUGAR DEHYDROGENASE YLII"/>
    <property type="match status" value="1"/>
</dbReference>
<dbReference type="InterPro" id="IPR002324">
    <property type="entry name" value="Cyt_c_ID"/>
</dbReference>
<accession>A0A1W2F436</accession>
<dbReference type="GO" id="GO:0030246">
    <property type="term" value="F:carbohydrate binding"/>
    <property type="evidence" value="ECO:0007669"/>
    <property type="project" value="InterPro"/>
</dbReference>
<dbReference type="GO" id="GO:0020037">
    <property type="term" value="F:heme binding"/>
    <property type="evidence" value="ECO:0007669"/>
    <property type="project" value="InterPro"/>
</dbReference>
<dbReference type="Gene3D" id="2.60.40.10">
    <property type="entry name" value="Immunoglobulins"/>
    <property type="match status" value="1"/>
</dbReference>
<dbReference type="Gene3D" id="2.120.10.30">
    <property type="entry name" value="TolB, C-terminal domain"/>
    <property type="match status" value="1"/>
</dbReference>
<dbReference type="InterPro" id="IPR036909">
    <property type="entry name" value="Cyt_c-like_dom_sf"/>
</dbReference>
<evidence type="ECO:0000259" key="11">
    <source>
        <dbReference type="PROSITE" id="PS51175"/>
    </source>
</evidence>
<feature type="binding site" description="covalent" evidence="7">
    <location>
        <position position="776"/>
    </location>
    <ligand>
        <name>heme c</name>
        <dbReference type="ChEBI" id="CHEBI:61717"/>
    </ligand>
</feature>
<dbReference type="SUPFAM" id="SSF49299">
    <property type="entry name" value="PKD domain"/>
    <property type="match status" value="1"/>
</dbReference>
<dbReference type="InterPro" id="IPR011042">
    <property type="entry name" value="6-blade_b-propeller_TolB-like"/>
</dbReference>
<dbReference type="Gene3D" id="3.40.50.880">
    <property type="match status" value="1"/>
</dbReference>
<dbReference type="PANTHER" id="PTHR19328">
    <property type="entry name" value="HEDGEHOG-INTERACTING PROTEIN"/>
    <property type="match status" value="1"/>
</dbReference>
<dbReference type="RefSeq" id="WP_084292095.1">
    <property type="nucleotide sequence ID" value="NZ_FWYB01000020.1"/>
</dbReference>
<dbReference type="EMBL" id="FWYB01000020">
    <property type="protein sequence ID" value="SMD16703.1"/>
    <property type="molecule type" value="Genomic_DNA"/>
</dbReference>
<evidence type="ECO:0000256" key="9">
    <source>
        <dbReference type="SAM" id="SignalP"/>
    </source>
</evidence>
<feature type="domain" description="Cytochrome c" evidence="10">
    <location>
        <begin position="762"/>
        <end position="847"/>
    </location>
</feature>
<dbReference type="InterPro" id="IPR035986">
    <property type="entry name" value="PKD_dom_sf"/>
</dbReference>
<dbReference type="InterPro" id="IPR029062">
    <property type="entry name" value="Class_I_gatase-like"/>
</dbReference>
<evidence type="ECO:0000256" key="1">
    <source>
        <dbReference type="ARBA" id="ARBA00022448"/>
    </source>
</evidence>
<dbReference type="PRINTS" id="PR00606">
    <property type="entry name" value="CYTCHROMECID"/>
</dbReference>
<dbReference type="Pfam" id="PF03422">
    <property type="entry name" value="CBM_6"/>
    <property type="match status" value="1"/>
</dbReference>
<dbReference type="SUPFAM" id="SSF50952">
    <property type="entry name" value="Soluble quinoprotein glucose dehydrogenase"/>
    <property type="match status" value="1"/>
</dbReference>
<dbReference type="CDD" id="cd00146">
    <property type="entry name" value="PKD"/>
    <property type="match status" value="1"/>
</dbReference>
<gene>
    <name evidence="12" type="ORF">SAMN04488101_12073</name>
</gene>
<organism evidence="12 13">
    <name type="scientific">Pedobacter nyackensis</name>
    <dbReference type="NCBI Taxonomy" id="475255"/>
    <lineage>
        <taxon>Bacteria</taxon>
        <taxon>Pseudomonadati</taxon>
        <taxon>Bacteroidota</taxon>
        <taxon>Sphingobacteriia</taxon>
        <taxon>Sphingobacteriales</taxon>
        <taxon>Sphingobacteriaceae</taxon>
        <taxon>Pedobacter</taxon>
    </lineage>
</organism>
<dbReference type="InterPro" id="IPR012938">
    <property type="entry name" value="Glc/Sorbosone_DH"/>
</dbReference>
<dbReference type="InterPro" id="IPR006584">
    <property type="entry name" value="Cellulose-bd_IV"/>
</dbReference>
<dbReference type="Pfam" id="PF18911">
    <property type="entry name" value="PKD_4"/>
    <property type="match status" value="1"/>
</dbReference>
<keyword evidence="6 7" id="KW-0408">Iron</keyword>
<feature type="domain" description="CBM6" evidence="11">
    <location>
        <begin position="901"/>
        <end position="1028"/>
    </location>
</feature>
<dbReference type="GO" id="GO:0005506">
    <property type="term" value="F:iron ion binding"/>
    <property type="evidence" value="ECO:0007669"/>
    <property type="project" value="InterPro"/>
</dbReference>
<feature type="region of interest" description="Disordered" evidence="8">
    <location>
        <begin position="459"/>
        <end position="480"/>
    </location>
</feature>
<evidence type="ECO:0000256" key="5">
    <source>
        <dbReference type="ARBA" id="ARBA00022982"/>
    </source>
</evidence>
<evidence type="ECO:0000256" key="2">
    <source>
        <dbReference type="ARBA" id="ARBA00022617"/>
    </source>
</evidence>
<evidence type="ECO:0000256" key="4">
    <source>
        <dbReference type="ARBA" id="ARBA00022729"/>
    </source>
</evidence>
<keyword evidence="13" id="KW-1185">Reference proteome</keyword>
<dbReference type="InterPro" id="IPR008979">
    <property type="entry name" value="Galactose-bd-like_sf"/>
</dbReference>